<reference evidence="5" key="1">
    <citation type="submission" date="2013-07" db="EMBL/GenBank/DDBJ databases">
        <authorList>
            <consortium name="The Broad Institute Genome Sequencing Platform"/>
            <person name="Cuomo C."/>
            <person name="Litvintseva A."/>
            <person name="Chen Y."/>
            <person name="Heitman J."/>
            <person name="Sun S."/>
            <person name="Springer D."/>
            <person name="Dromer F."/>
            <person name="Young S.K."/>
            <person name="Zeng Q."/>
            <person name="Gargeya S."/>
            <person name="Fitzgerald M."/>
            <person name="Abouelleil A."/>
            <person name="Alvarado L."/>
            <person name="Berlin A.M."/>
            <person name="Chapman S.B."/>
            <person name="Dewar J."/>
            <person name="Goldberg J."/>
            <person name="Griggs A."/>
            <person name="Gujja S."/>
            <person name="Hansen M."/>
            <person name="Howarth C."/>
            <person name="Imamovic A."/>
            <person name="Larimer J."/>
            <person name="McCowan C."/>
            <person name="Murphy C."/>
            <person name="Pearson M."/>
            <person name="Priest M."/>
            <person name="Roberts A."/>
            <person name="Saif S."/>
            <person name="Shea T."/>
            <person name="Sykes S."/>
            <person name="Wortman J."/>
            <person name="Nusbaum C."/>
            <person name="Birren B."/>
        </authorList>
    </citation>
    <scope>NUCLEOTIDE SEQUENCE</scope>
    <source>
        <strain evidence="5">CBS 10118</strain>
    </source>
</reference>
<dbReference type="AlphaFoldDB" id="A0AAJ8K158"/>
<comment type="function">
    <text evidence="2">Component of the COP9 signalosome complex (CSN), a complex involved in various cellular and developmental processes.</text>
</comment>
<dbReference type="SMART" id="SM00232">
    <property type="entry name" value="JAB_MPN"/>
    <property type="match status" value="1"/>
</dbReference>
<dbReference type="PANTHER" id="PTHR10540">
    <property type="entry name" value="EUKARYOTIC TRANSLATION INITIATION FACTOR 3 SUBUNIT F-RELATED"/>
    <property type="match status" value="1"/>
</dbReference>
<proteinExistence type="inferred from homology"/>
<evidence type="ECO:0000256" key="2">
    <source>
        <dbReference type="RuleBase" id="RU367006"/>
    </source>
</evidence>
<dbReference type="KEGG" id="kbi:30208794"/>
<dbReference type="GeneID" id="30208794"/>
<accession>A0AAJ8K158</accession>
<comment type="subcellular location">
    <subcellularLocation>
        <location evidence="2">Cytoplasm</location>
    </subcellularLocation>
    <subcellularLocation>
        <location evidence="2">Nucleus</location>
    </subcellularLocation>
</comment>
<dbReference type="GO" id="GO:0005737">
    <property type="term" value="C:cytoplasm"/>
    <property type="evidence" value="ECO:0007669"/>
    <property type="project" value="UniProtKB-SubCell"/>
</dbReference>
<keyword evidence="2" id="KW-0736">Signalosome</keyword>
<evidence type="ECO:0000313" key="5">
    <source>
        <dbReference type="EMBL" id="WVW79056.1"/>
    </source>
</evidence>
<feature type="region of interest" description="Disordered" evidence="3">
    <location>
        <begin position="320"/>
        <end position="356"/>
    </location>
</feature>
<dbReference type="GO" id="GO:0000338">
    <property type="term" value="P:protein deneddylation"/>
    <property type="evidence" value="ECO:0007669"/>
    <property type="project" value="InterPro"/>
</dbReference>
<dbReference type="Proteomes" id="UP000092730">
    <property type="component" value="Chromosome 1"/>
</dbReference>
<evidence type="ECO:0000256" key="3">
    <source>
        <dbReference type="SAM" id="MobiDB-lite"/>
    </source>
</evidence>
<feature type="compositionally biased region" description="Gly residues" evidence="3">
    <location>
        <begin position="329"/>
        <end position="356"/>
    </location>
</feature>
<dbReference type="Gene3D" id="3.40.140.10">
    <property type="entry name" value="Cytidine Deaminase, domain 2"/>
    <property type="match status" value="1"/>
</dbReference>
<sequence length="356" mass="38110">MSTEAQAPAESSSSHIAVGGATSGLTINLHPLPILNVSDHLNRSQLTSAGPSKVIGALLGTESNREISIVNSFELILVASDGDVDMGEGSTSASANINPNLLNTTFFETRRDQFKQVFPTLDVVGWYSVGDSPTAEDVTLHQQLTEIIDTPIFLLFHPNHSPASQALPVTIYEAALAEGGKDNSTEGKFVELAYGIETGEAERIAVDGVSRGGMGGEGEESTVIANLTTQRNAIRMLYERVAVLLQYITAVINKTAKPDHNILRQVSALVATLPTMDAKEFREELNTEYDDVQLTAYLTTLTKQLNALSEYADKHNLLHPPPNDDFTGPHGGMRGGGRGFSGFDYAGGGGGGRRRR</sequence>
<keyword evidence="2" id="KW-0539">Nucleus</keyword>
<gene>
    <name evidence="5" type="ORF">I302_101019</name>
</gene>
<dbReference type="InterPro" id="IPR033859">
    <property type="entry name" value="MPN_CSN6"/>
</dbReference>
<dbReference type="RefSeq" id="XP_065725270.1">
    <property type="nucleotide sequence ID" value="XM_065869198.1"/>
</dbReference>
<protein>
    <recommendedName>
        <fullName evidence="2">COP9 signalosome complex subunit 6</fullName>
    </recommendedName>
</protein>
<dbReference type="InterPro" id="IPR037518">
    <property type="entry name" value="MPN"/>
</dbReference>
<feature type="domain" description="MPN" evidence="4">
    <location>
        <begin position="27"/>
        <end position="178"/>
    </location>
</feature>
<evidence type="ECO:0000313" key="6">
    <source>
        <dbReference type="Proteomes" id="UP000092730"/>
    </source>
</evidence>
<evidence type="ECO:0000259" key="4">
    <source>
        <dbReference type="PROSITE" id="PS50249"/>
    </source>
</evidence>
<dbReference type="Pfam" id="PF13012">
    <property type="entry name" value="MitMem_reg"/>
    <property type="match status" value="1"/>
</dbReference>
<dbReference type="PROSITE" id="PS50249">
    <property type="entry name" value="MPN"/>
    <property type="match status" value="1"/>
</dbReference>
<keyword evidence="6" id="KW-1185">Reference proteome</keyword>
<dbReference type="InterPro" id="IPR024969">
    <property type="entry name" value="EIF3F/CSN6-like_C"/>
</dbReference>
<dbReference type="GO" id="GO:0008180">
    <property type="term" value="C:COP9 signalosome"/>
    <property type="evidence" value="ECO:0007669"/>
    <property type="project" value="UniProtKB-UniRule"/>
</dbReference>
<dbReference type="CDD" id="cd08063">
    <property type="entry name" value="MPN_CSN6"/>
    <property type="match status" value="1"/>
</dbReference>
<name>A0AAJ8K158_9TREE</name>
<comment type="similarity">
    <text evidence="1 2">Belongs to the peptidase M67A family. CSN6 subfamily.</text>
</comment>
<dbReference type="GO" id="GO:0008237">
    <property type="term" value="F:metallopeptidase activity"/>
    <property type="evidence" value="ECO:0007669"/>
    <property type="project" value="InterPro"/>
</dbReference>
<keyword evidence="2" id="KW-0963">Cytoplasm</keyword>
<reference evidence="5" key="2">
    <citation type="submission" date="2024-02" db="EMBL/GenBank/DDBJ databases">
        <title>Comparative genomics of Cryptococcus and Kwoniella reveals pathogenesis evolution and contrasting modes of karyotype evolution via chromosome fusion or intercentromeric recombination.</title>
        <authorList>
            <person name="Coelho M.A."/>
            <person name="David-Palma M."/>
            <person name="Shea T."/>
            <person name="Bowers K."/>
            <person name="McGinley-Smith S."/>
            <person name="Mohammad A.W."/>
            <person name="Gnirke A."/>
            <person name="Yurkov A.M."/>
            <person name="Nowrousian M."/>
            <person name="Sun S."/>
            <person name="Cuomo C.A."/>
            <person name="Heitman J."/>
        </authorList>
    </citation>
    <scope>NUCLEOTIDE SEQUENCE</scope>
    <source>
        <strain evidence="5">CBS 10118</strain>
    </source>
</reference>
<dbReference type="EMBL" id="CP144541">
    <property type="protein sequence ID" value="WVW79056.1"/>
    <property type="molecule type" value="Genomic_DNA"/>
</dbReference>
<dbReference type="PANTHER" id="PTHR10540:SF8">
    <property type="entry name" value="COP9 SIGNALOSOME COMPLEX SUBUNIT 6"/>
    <property type="match status" value="1"/>
</dbReference>
<organism evidence="5 6">
    <name type="scientific">Kwoniella bestiolae CBS 10118</name>
    <dbReference type="NCBI Taxonomy" id="1296100"/>
    <lineage>
        <taxon>Eukaryota</taxon>
        <taxon>Fungi</taxon>
        <taxon>Dikarya</taxon>
        <taxon>Basidiomycota</taxon>
        <taxon>Agaricomycotina</taxon>
        <taxon>Tremellomycetes</taxon>
        <taxon>Tremellales</taxon>
        <taxon>Cryptococcaceae</taxon>
        <taxon>Kwoniella</taxon>
    </lineage>
</organism>
<dbReference type="InterPro" id="IPR000555">
    <property type="entry name" value="JAMM/MPN+_dom"/>
</dbReference>
<dbReference type="Pfam" id="PF01398">
    <property type="entry name" value="JAB"/>
    <property type="match status" value="1"/>
</dbReference>
<evidence type="ECO:0000256" key="1">
    <source>
        <dbReference type="ARBA" id="ARBA00010893"/>
    </source>
</evidence>